<evidence type="ECO:0000259" key="7">
    <source>
        <dbReference type="SMART" id="SM00014"/>
    </source>
</evidence>
<evidence type="ECO:0000256" key="6">
    <source>
        <dbReference type="RuleBase" id="RU367078"/>
    </source>
</evidence>
<evidence type="ECO:0000256" key="4">
    <source>
        <dbReference type="ARBA" id="ARBA00022989"/>
    </source>
</evidence>
<dbReference type="EMBL" id="CCBN010000012">
    <property type="protein sequence ID" value="CDO55847.1"/>
    <property type="molecule type" value="Genomic_DNA"/>
</dbReference>
<feature type="transmembrane region" description="Helical" evidence="6">
    <location>
        <begin position="20"/>
        <end position="39"/>
    </location>
</feature>
<dbReference type="Gene3D" id="1.20.144.10">
    <property type="entry name" value="Phosphatidic acid phosphatase type 2/haloperoxidase"/>
    <property type="match status" value="1"/>
</dbReference>
<dbReference type="InterPro" id="IPR039667">
    <property type="entry name" value="Dolichyldiphosphatase_PAP2"/>
</dbReference>
<gene>
    <name evidence="8" type="ORF">BN980_GECA12s03233g</name>
</gene>
<evidence type="ECO:0000256" key="1">
    <source>
        <dbReference type="ARBA" id="ARBA00004141"/>
    </source>
</evidence>
<comment type="caution">
    <text evidence="8">The sequence shown here is derived from an EMBL/GenBank/DDBJ whole genome shotgun (WGS) entry which is preliminary data.</text>
</comment>
<organism evidence="8 9">
    <name type="scientific">Geotrichum candidum</name>
    <name type="common">Oospora lactis</name>
    <name type="synonym">Dipodascus geotrichum</name>
    <dbReference type="NCBI Taxonomy" id="1173061"/>
    <lineage>
        <taxon>Eukaryota</taxon>
        <taxon>Fungi</taxon>
        <taxon>Dikarya</taxon>
        <taxon>Ascomycota</taxon>
        <taxon>Saccharomycotina</taxon>
        <taxon>Dipodascomycetes</taxon>
        <taxon>Dipodascales</taxon>
        <taxon>Dipodascaceae</taxon>
        <taxon>Geotrichum</taxon>
    </lineage>
</organism>
<comment type="pathway">
    <text evidence="6">Protein modification; protein glycosylation.</text>
</comment>
<evidence type="ECO:0000256" key="2">
    <source>
        <dbReference type="ARBA" id="ARBA00022692"/>
    </source>
</evidence>
<accession>A0A0J9XEP3</accession>
<sequence>MDARLTHLDFTHVFYDPSDLLSLPLAISSLIPQLILVVYTTQFFCRREIETCLMVAGQVLSELLNELLKSVIRQPRPHLELGSGYGMPSAHAQFMAFYATYLTAWTLAHAHFSPLKKALRITWVVGLGALVSYSRVYLNYHTPAQVAVGIAVGVLFGLGWHRAVLFMRWIGLVDWVLDHVFLADWFYVKDTAATSGSFVEDEYAQWKKQRAATRSKKAQ</sequence>
<dbReference type="PANTHER" id="PTHR11247">
    <property type="entry name" value="PALMITOYL-PROTEIN THIOESTERASE/DOLICHYLDIPHOSPHATASE 1"/>
    <property type="match status" value="1"/>
</dbReference>
<dbReference type="OrthoDB" id="302705at2759"/>
<keyword evidence="2 6" id="KW-0812">Transmembrane</keyword>
<feature type="domain" description="Phosphatidic acid phosphatase type 2/haloperoxidase" evidence="7">
    <location>
        <begin position="51"/>
        <end position="161"/>
    </location>
</feature>
<keyword evidence="9" id="KW-1185">Reference proteome</keyword>
<dbReference type="Proteomes" id="UP000242525">
    <property type="component" value="Unassembled WGS sequence"/>
</dbReference>
<dbReference type="PANTHER" id="PTHR11247:SF1">
    <property type="entry name" value="DOLICHYLDIPHOSPHATASE 1"/>
    <property type="match status" value="1"/>
</dbReference>
<evidence type="ECO:0000256" key="5">
    <source>
        <dbReference type="ARBA" id="ARBA00023136"/>
    </source>
</evidence>
<dbReference type="GO" id="GO:0047874">
    <property type="term" value="F:dolichyldiphosphatase activity"/>
    <property type="evidence" value="ECO:0007669"/>
    <property type="project" value="UniProtKB-UniRule"/>
</dbReference>
<dbReference type="STRING" id="1173061.A0A0J9XEP3"/>
<comment type="function">
    <text evidence="6">Required for efficient N-glycosylation. Necessary for maintaining optimal levels of dolichol-linked oligosaccharides. Hydrolyzes dolichyl pyrophosphate at a very high rate and dolichyl monophosphate at a much lower rate. Does not act on phosphatidate.</text>
</comment>
<dbReference type="UniPathway" id="UPA00378"/>
<keyword evidence="5 6" id="KW-0472">Membrane</keyword>
<proteinExistence type="inferred from homology"/>
<dbReference type="CDD" id="cd03382">
    <property type="entry name" value="PAP2_dolichyldiphosphatase"/>
    <property type="match status" value="1"/>
</dbReference>
<dbReference type="GO" id="GO:0005789">
    <property type="term" value="C:endoplasmic reticulum membrane"/>
    <property type="evidence" value="ECO:0007669"/>
    <property type="project" value="UniProtKB-SubCell"/>
</dbReference>
<keyword evidence="3 6" id="KW-0378">Hydrolase</keyword>
<dbReference type="GO" id="GO:0006487">
    <property type="term" value="P:protein N-linked glycosylation"/>
    <property type="evidence" value="ECO:0007669"/>
    <property type="project" value="UniProtKB-UniRule"/>
</dbReference>
<reference evidence="8" key="1">
    <citation type="submission" date="2014-03" db="EMBL/GenBank/DDBJ databases">
        <authorList>
            <person name="Casaregola S."/>
        </authorList>
    </citation>
    <scope>NUCLEOTIDE SEQUENCE [LARGE SCALE GENOMIC DNA]</scope>
    <source>
        <strain evidence="8">CLIB 918</strain>
    </source>
</reference>
<comment type="catalytic activity">
    <reaction evidence="6">
        <text>a di-trans,poly-cis-dolichyl diphosphate + H2O = a di-trans,poly-cis-dolichyl phosphate + phosphate + H(+)</text>
        <dbReference type="Rhea" id="RHEA:14385"/>
        <dbReference type="Rhea" id="RHEA-COMP:19498"/>
        <dbReference type="Rhea" id="RHEA-COMP:19506"/>
        <dbReference type="ChEBI" id="CHEBI:15377"/>
        <dbReference type="ChEBI" id="CHEBI:15378"/>
        <dbReference type="ChEBI" id="CHEBI:43474"/>
        <dbReference type="ChEBI" id="CHEBI:57497"/>
        <dbReference type="ChEBI" id="CHEBI:57683"/>
        <dbReference type="EC" id="3.6.1.43"/>
    </reaction>
</comment>
<keyword evidence="4 6" id="KW-1133">Transmembrane helix</keyword>
<protein>
    <recommendedName>
        <fullName evidence="6">Dolichyldiphosphatase</fullName>
        <ecNumber evidence="6">3.6.1.43</ecNumber>
    </recommendedName>
</protein>
<dbReference type="SUPFAM" id="SSF48317">
    <property type="entry name" value="Acid phosphatase/Vanadium-dependent haloperoxidase"/>
    <property type="match status" value="1"/>
</dbReference>
<dbReference type="AlphaFoldDB" id="A0A0J9XEP3"/>
<dbReference type="GO" id="GO:0008610">
    <property type="term" value="P:lipid biosynthetic process"/>
    <property type="evidence" value="ECO:0007669"/>
    <property type="project" value="TreeGrafter"/>
</dbReference>
<dbReference type="SMART" id="SM00014">
    <property type="entry name" value="acidPPc"/>
    <property type="match status" value="1"/>
</dbReference>
<evidence type="ECO:0000313" key="8">
    <source>
        <dbReference type="EMBL" id="CDO55847.1"/>
    </source>
</evidence>
<keyword evidence="6" id="KW-0256">Endoplasmic reticulum</keyword>
<dbReference type="Pfam" id="PF01569">
    <property type="entry name" value="PAP2"/>
    <property type="match status" value="1"/>
</dbReference>
<dbReference type="InterPro" id="IPR000326">
    <property type="entry name" value="PAP2/HPO"/>
</dbReference>
<evidence type="ECO:0000313" key="9">
    <source>
        <dbReference type="Proteomes" id="UP000242525"/>
    </source>
</evidence>
<evidence type="ECO:0000256" key="3">
    <source>
        <dbReference type="ARBA" id="ARBA00022801"/>
    </source>
</evidence>
<feature type="transmembrane region" description="Helical" evidence="6">
    <location>
        <begin position="144"/>
        <end position="160"/>
    </location>
</feature>
<comment type="caution">
    <text evidence="6">Lacks conserved residue(s) required for the propagation of feature annotation.</text>
</comment>
<comment type="similarity">
    <text evidence="6">Belongs to the dolichyldiphosphatase family.</text>
</comment>
<dbReference type="EC" id="3.6.1.43" evidence="6"/>
<dbReference type="InterPro" id="IPR036938">
    <property type="entry name" value="PAP2/HPO_sf"/>
</dbReference>
<name>A0A0J9XEP3_GEOCN</name>
<comment type="subcellular location">
    <subcellularLocation>
        <location evidence="6">Endoplasmic reticulum membrane</location>
        <topology evidence="6">Multi-pass membrane protein</topology>
    </subcellularLocation>
    <subcellularLocation>
        <location evidence="1">Membrane</location>
        <topology evidence="1">Multi-pass membrane protein</topology>
    </subcellularLocation>
</comment>